<comment type="caution">
    <text evidence="1">The sequence shown here is derived from an EMBL/GenBank/DDBJ whole genome shotgun (WGS) entry which is preliminary data.</text>
</comment>
<evidence type="ECO:0000313" key="1">
    <source>
        <dbReference type="EMBL" id="MBL1220366.1"/>
    </source>
</evidence>
<name>A0ABS1QCU2_9FLAO</name>
<dbReference type="PROSITE" id="PS51257">
    <property type="entry name" value="PROKAR_LIPOPROTEIN"/>
    <property type="match status" value="1"/>
</dbReference>
<accession>A0ABS1QCU2</accession>
<reference evidence="1 2" key="1">
    <citation type="submission" date="2020-12" db="EMBL/GenBank/DDBJ databases">
        <title>Chryseobacterium endoalhailicus sp. nov., isolated from seed of leguminous plant.</title>
        <authorList>
            <person name="Zhang X."/>
        </authorList>
    </citation>
    <scope>NUCLEOTIDE SEQUENCE [LARGE SCALE GENOMIC DNA]</scope>
    <source>
        <strain evidence="1 2">L7</strain>
    </source>
</reference>
<evidence type="ECO:0000313" key="2">
    <source>
        <dbReference type="Proteomes" id="UP000661696"/>
    </source>
</evidence>
<evidence type="ECO:0008006" key="3">
    <source>
        <dbReference type="Google" id="ProtNLM"/>
    </source>
</evidence>
<keyword evidence="2" id="KW-1185">Reference proteome</keyword>
<dbReference type="Proteomes" id="UP000661696">
    <property type="component" value="Unassembled WGS sequence"/>
</dbReference>
<sequence>MMRITGVLMIAAVSLSIGCSNKSADKNASVMVSKQAKVMIPILQKNGLFRYVDENLKPVIDKEFAHASKFSPKGYAFVYDKDFRQGIIDVKGNFIRDFSDKKYETYDLGTLTLIEESREYEKTLPVWKWDWNILGSGVDKTATFSDVTISVLQTGQKIASKTRNVEDYEEGISLDLNSLDENHFVMNEKLYEIKGDKVKEMADQIYFTFTDDKVLVSEKNGNAVFYAFDGKMKKTKELKPIKEITIQANGKSILLDSLNETRYVQRPANSNLLKDIKTNEILPYPTFDKAFPITFSHLSDEQISFLNKVTLISSVNKTPYFILGAFNYGQWKYDYKYVDTKGNFLQSIEAPDFFILGNIGEILWPESERIISPSFIEKGYQVEKIKKVYNQENLFVIQTGKDNLPSKKGLWNSKTQQWIIPAECNDINVLDYQKMIVFLKMGKEDGSYLYDAQNKKRITTTMYKSVSADGFATRQIGPDKEESYYIDIFTGKEFKE</sequence>
<gene>
    <name evidence="1" type="ORF">JET18_05920</name>
</gene>
<organism evidence="1 2">
    <name type="scientific">Chryseobacterium endalhagicum</name>
    <dbReference type="NCBI Taxonomy" id="2797638"/>
    <lineage>
        <taxon>Bacteria</taxon>
        <taxon>Pseudomonadati</taxon>
        <taxon>Bacteroidota</taxon>
        <taxon>Flavobacteriia</taxon>
        <taxon>Flavobacteriales</taxon>
        <taxon>Weeksellaceae</taxon>
        <taxon>Chryseobacterium group</taxon>
        <taxon>Chryseobacterium</taxon>
    </lineage>
</organism>
<proteinExistence type="predicted"/>
<protein>
    <recommendedName>
        <fullName evidence="3">WG repeat protein</fullName>
    </recommendedName>
</protein>
<dbReference type="EMBL" id="JAELVM010000001">
    <property type="protein sequence ID" value="MBL1220366.1"/>
    <property type="molecule type" value="Genomic_DNA"/>
</dbReference>
<dbReference type="RefSeq" id="WP_202089689.1">
    <property type="nucleotide sequence ID" value="NZ_JAELVM010000001.1"/>
</dbReference>